<dbReference type="OrthoDB" id="9786064at2"/>
<sequence length="208" mass="23143">MVNGVARIVSFLFHPLLLATYLFGLFAFTLPQAFSPLKEDGHLKFVLLIFCVTFLLPALNIGLFKAFGAIKTYTMDDRRDRVIPFVFMAVLYCAITYLFYTRTRIGIHDNLLKFLLIIDVLVVVATVVTMFYKVSVHAMGAWGIVGILLPLNKVVEDGTLFYPMLASIVVAGVVMTSRLQLNAHTPREVMIGSILGLVTSFGCIVLLF</sequence>
<feature type="transmembrane region" description="Helical" evidence="1">
    <location>
        <begin position="160"/>
        <end position="177"/>
    </location>
</feature>
<feature type="transmembrane region" description="Helical" evidence="1">
    <location>
        <begin position="82"/>
        <end position="100"/>
    </location>
</feature>
<dbReference type="Proteomes" id="UP000184212">
    <property type="component" value="Unassembled WGS sequence"/>
</dbReference>
<evidence type="ECO:0000313" key="3">
    <source>
        <dbReference type="Proteomes" id="UP000184212"/>
    </source>
</evidence>
<feature type="transmembrane region" description="Helical" evidence="1">
    <location>
        <begin position="112"/>
        <end position="132"/>
    </location>
</feature>
<feature type="transmembrane region" description="Helical" evidence="1">
    <location>
        <begin position="12"/>
        <end position="33"/>
    </location>
</feature>
<dbReference type="EMBL" id="FQWQ01000003">
    <property type="protein sequence ID" value="SHH57626.1"/>
    <property type="molecule type" value="Genomic_DNA"/>
</dbReference>
<evidence type="ECO:0000256" key="1">
    <source>
        <dbReference type="SAM" id="Phobius"/>
    </source>
</evidence>
<feature type="transmembrane region" description="Helical" evidence="1">
    <location>
        <begin position="189"/>
        <end position="207"/>
    </location>
</feature>
<evidence type="ECO:0008006" key="4">
    <source>
        <dbReference type="Google" id="ProtNLM"/>
    </source>
</evidence>
<keyword evidence="1" id="KW-1133">Transmembrane helix</keyword>
<protein>
    <recommendedName>
        <fullName evidence="4">PAP2 superfamily protein</fullName>
    </recommendedName>
</protein>
<proteinExistence type="predicted"/>
<reference evidence="2 3" key="1">
    <citation type="submission" date="2016-11" db="EMBL/GenBank/DDBJ databases">
        <authorList>
            <person name="Jaros S."/>
            <person name="Januszkiewicz K."/>
            <person name="Wedrychowicz H."/>
        </authorList>
    </citation>
    <scope>NUCLEOTIDE SEQUENCE [LARGE SCALE GENOMIC DNA]</scope>
    <source>
        <strain evidence="2 3">DSM 24574</strain>
    </source>
</reference>
<evidence type="ECO:0000313" key="2">
    <source>
        <dbReference type="EMBL" id="SHH57626.1"/>
    </source>
</evidence>
<feature type="transmembrane region" description="Helical" evidence="1">
    <location>
        <begin position="45"/>
        <end position="70"/>
    </location>
</feature>
<dbReference type="AlphaFoldDB" id="A0A1M5U443"/>
<gene>
    <name evidence="2" type="ORF">SAMN04488109_4442</name>
</gene>
<organism evidence="2 3">
    <name type="scientific">Chryseolinea serpens</name>
    <dbReference type="NCBI Taxonomy" id="947013"/>
    <lineage>
        <taxon>Bacteria</taxon>
        <taxon>Pseudomonadati</taxon>
        <taxon>Bacteroidota</taxon>
        <taxon>Cytophagia</taxon>
        <taxon>Cytophagales</taxon>
        <taxon>Fulvivirgaceae</taxon>
        <taxon>Chryseolinea</taxon>
    </lineage>
</organism>
<keyword evidence="3" id="KW-1185">Reference proteome</keyword>
<keyword evidence="1" id="KW-0472">Membrane</keyword>
<dbReference type="SUPFAM" id="SSF48317">
    <property type="entry name" value="Acid phosphatase/Vanadium-dependent haloperoxidase"/>
    <property type="match status" value="1"/>
</dbReference>
<dbReference type="InterPro" id="IPR036938">
    <property type="entry name" value="PAP2/HPO_sf"/>
</dbReference>
<dbReference type="RefSeq" id="WP_143165036.1">
    <property type="nucleotide sequence ID" value="NZ_FQWQ01000003.1"/>
</dbReference>
<accession>A0A1M5U443</accession>
<name>A0A1M5U443_9BACT</name>
<keyword evidence="1" id="KW-0812">Transmembrane</keyword>
<dbReference type="STRING" id="947013.SAMN04488109_4442"/>